<keyword evidence="6" id="KW-1185">Reference proteome</keyword>
<dbReference type="GO" id="GO:0020037">
    <property type="term" value="F:heme binding"/>
    <property type="evidence" value="ECO:0007669"/>
    <property type="project" value="InterPro"/>
</dbReference>
<dbReference type="GO" id="GO:0006082">
    <property type="term" value="P:organic acid metabolic process"/>
    <property type="evidence" value="ECO:0007669"/>
    <property type="project" value="TreeGrafter"/>
</dbReference>
<keyword evidence="4" id="KW-0503">Monooxygenase</keyword>
<evidence type="ECO:0000256" key="4">
    <source>
        <dbReference type="ARBA" id="ARBA00023033"/>
    </source>
</evidence>
<dbReference type="PANTHER" id="PTHR24300:SF375">
    <property type="entry name" value="CYTOCHROME P450 FAMILY"/>
    <property type="match status" value="1"/>
</dbReference>
<dbReference type="AlphaFoldDB" id="A0A8J5MJI7"/>
<dbReference type="GO" id="GO:0005506">
    <property type="term" value="F:iron ion binding"/>
    <property type="evidence" value="ECO:0007669"/>
    <property type="project" value="InterPro"/>
</dbReference>
<dbReference type="InterPro" id="IPR036396">
    <property type="entry name" value="Cyt_P450_sf"/>
</dbReference>
<dbReference type="GO" id="GO:0005737">
    <property type="term" value="C:cytoplasm"/>
    <property type="evidence" value="ECO:0007669"/>
    <property type="project" value="TreeGrafter"/>
</dbReference>
<name>A0A8J5MJI7_HOMAM</name>
<dbReference type="PRINTS" id="PR00463">
    <property type="entry name" value="EP450I"/>
</dbReference>
<keyword evidence="3" id="KW-0408">Iron</keyword>
<proteinExistence type="inferred from homology"/>
<sequence>MEAGWRLWEAIWRLYGGCGGSAEGAAAGDLPRMLVAVLVILLLALLYKVTQRPSGFPPGVWGWPIVGYVPPRDVPLAQHLNTLRKKFGDIFTSLTTATLTCSSARSYSVDDKEILEFFKMVSVNFDIIQGPAALLDLYPWLIHIMPTFLKNSWMRVNQLDESRERIHSLLKDIIDDHCKTLDTDNPRDYIDVYLTEHLKDDTHLPALGHQDILTNTEYINLLANLSDLFVAGSETTSSTLRWACLYLALHPEVQTKIQKEIDSVVPRDTLPSLEHKEEFVDNFGVV</sequence>
<gene>
    <name evidence="5" type="primary">Cyp2L1-L 3</name>
    <name evidence="5" type="ORF">Hamer_G009436</name>
</gene>
<dbReference type="SUPFAM" id="SSF48264">
    <property type="entry name" value="Cytochrome P450"/>
    <property type="match status" value="1"/>
</dbReference>
<keyword evidence="4" id="KW-0560">Oxidoreductase</keyword>
<dbReference type="EMBL" id="JAHLQT010046319">
    <property type="protein sequence ID" value="KAG7153756.1"/>
    <property type="molecule type" value="Genomic_DNA"/>
</dbReference>
<evidence type="ECO:0000313" key="5">
    <source>
        <dbReference type="EMBL" id="KAG7153756.1"/>
    </source>
</evidence>
<organism evidence="5 6">
    <name type="scientific">Homarus americanus</name>
    <name type="common">American lobster</name>
    <dbReference type="NCBI Taxonomy" id="6706"/>
    <lineage>
        <taxon>Eukaryota</taxon>
        <taxon>Metazoa</taxon>
        <taxon>Ecdysozoa</taxon>
        <taxon>Arthropoda</taxon>
        <taxon>Crustacea</taxon>
        <taxon>Multicrustacea</taxon>
        <taxon>Malacostraca</taxon>
        <taxon>Eumalacostraca</taxon>
        <taxon>Eucarida</taxon>
        <taxon>Decapoda</taxon>
        <taxon>Pleocyemata</taxon>
        <taxon>Astacidea</taxon>
        <taxon>Nephropoidea</taxon>
        <taxon>Nephropidae</taxon>
        <taxon>Homarus</taxon>
    </lineage>
</organism>
<dbReference type="Pfam" id="PF00067">
    <property type="entry name" value="p450"/>
    <property type="match status" value="1"/>
</dbReference>
<dbReference type="Gene3D" id="1.10.630.10">
    <property type="entry name" value="Cytochrome P450"/>
    <property type="match status" value="1"/>
</dbReference>
<evidence type="ECO:0000256" key="3">
    <source>
        <dbReference type="ARBA" id="ARBA00023004"/>
    </source>
</evidence>
<reference evidence="5" key="1">
    <citation type="journal article" date="2021" name="Sci. Adv.">
        <title>The American lobster genome reveals insights on longevity, neural, and immune adaptations.</title>
        <authorList>
            <person name="Polinski J.M."/>
            <person name="Zimin A.V."/>
            <person name="Clark K.F."/>
            <person name="Kohn A.B."/>
            <person name="Sadowski N."/>
            <person name="Timp W."/>
            <person name="Ptitsyn A."/>
            <person name="Khanna P."/>
            <person name="Romanova D.Y."/>
            <person name="Williams P."/>
            <person name="Greenwood S.J."/>
            <person name="Moroz L.L."/>
            <person name="Walt D.R."/>
            <person name="Bodnar A.G."/>
        </authorList>
    </citation>
    <scope>NUCLEOTIDE SEQUENCE</scope>
    <source>
        <strain evidence="5">GMGI-L3</strain>
    </source>
</reference>
<dbReference type="GO" id="GO:0006805">
    <property type="term" value="P:xenobiotic metabolic process"/>
    <property type="evidence" value="ECO:0007669"/>
    <property type="project" value="TreeGrafter"/>
</dbReference>
<dbReference type="InterPro" id="IPR002401">
    <property type="entry name" value="Cyt_P450_E_grp-I"/>
</dbReference>
<evidence type="ECO:0000256" key="1">
    <source>
        <dbReference type="ARBA" id="ARBA00010617"/>
    </source>
</evidence>
<accession>A0A8J5MJI7</accession>
<dbReference type="InterPro" id="IPR050182">
    <property type="entry name" value="Cytochrome_P450_fam2"/>
</dbReference>
<keyword evidence="2" id="KW-0479">Metal-binding</keyword>
<comment type="similarity">
    <text evidence="1">Belongs to the cytochrome P450 family.</text>
</comment>
<dbReference type="Proteomes" id="UP000747542">
    <property type="component" value="Unassembled WGS sequence"/>
</dbReference>
<comment type="caution">
    <text evidence="5">The sequence shown here is derived from an EMBL/GenBank/DDBJ whole genome shotgun (WGS) entry which is preliminary data.</text>
</comment>
<evidence type="ECO:0000256" key="2">
    <source>
        <dbReference type="ARBA" id="ARBA00022723"/>
    </source>
</evidence>
<dbReference type="GO" id="GO:0016712">
    <property type="term" value="F:oxidoreductase activity, acting on paired donors, with incorporation or reduction of molecular oxygen, reduced flavin or flavoprotein as one donor, and incorporation of one atom of oxygen"/>
    <property type="evidence" value="ECO:0007669"/>
    <property type="project" value="TreeGrafter"/>
</dbReference>
<evidence type="ECO:0000313" key="6">
    <source>
        <dbReference type="Proteomes" id="UP000747542"/>
    </source>
</evidence>
<dbReference type="PANTHER" id="PTHR24300">
    <property type="entry name" value="CYTOCHROME P450 508A4-RELATED"/>
    <property type="match status" value="1"/>
</dbReference>
<protein>
    <submittedName>
        <fullName evidence="5">Cytochrome P450 2L1-like 3</fullName>
    </submittedName>
</protein>
<dbReference type="InterPro" id="IPR001128">
    <property type="entry name" value="Cyt_P450"/>
</dbReference>